<protein>
    <submittedName>
        <fullName evidence="1">Uncharacterized protein</fullName>
    </submittedName>
</protein>
<proteinExistence type="predicted"/>
<sequence>MDVKVMGRLVNIDAADIFSNNLNLCTSIKIKLLRNNILRADNIIPILDSSDFYKNGYFQYKIIEEPLTHSFYIYLYPKEENDNTIFGIINNCIGSLISSYGYGDLDAQELRYLSNASNFGFLFTCSKIAKGTYLINI</sequence>
<dbReference type="EMBL" id="BK032823">
    <property type="protein sequence ID" value="DAF62392.1"/>
    <property type="molecule type" value="Genomic_DNA"/>
</dbReference>
<evidence type="ECO:0000313" key="1">
    <source>
        <dbReference type="EMBL" id="DAF62392.1"/>
    </source>
</evidence>
<reference evidence="1" key="1">
    <citation type="journal article" date="2021" name="Proc. Natl. Acad. Sci. U.S.A.">
        <title>A Catalog of Tens of Thousands of Viruses from Human Metagenomes Reveals Hidden Associations with Chronic Diseases.</title>
        <authorList>
            <person name="Tisza M.J."/>
            <person name="Buck C.B."/>
        </authorList>
    </citation>
    <scope>NUCLEOTIDE SEQUENCE</scope>
    <source>
        <strain evidence="1">CtIty1</strain>
    </source>
</reference>
<name>A0A8S5TGX4_9CAUD</name>
<accession>A0A8S5TGX4</accession>
<organism evidence="1">
    <name type="scientific">Myoviridae sp. ctIty1</name>
    <dbReference type="NCBI Taxonomy" id="2827673"/>
    <lineage>
        <taxon>Viruses</taxon>
        <taxon>Duplodnaviria</taxon>
        <taxon>Heunggongvirae</taxon>
        <taxon>Uroviricota</taxon>
        <taxon>Caudoviricetes</taxon>
    </lineage>
</organism>